<dbReference type="Gene3D" id="3.30.70.3290">
    <property type="match status" value="1"/>
</dbReference>
<evidence type="ECO:0000256" key="5">
    <source>
        <dbReference type="ARBA" id="ARBA00022737"/>
    </source>
</evidence>
<dbReference type="InterPro" id="IPR009081">
    <property type="entry name" value="PP-bd_ACP"/>
</dbReference>
<evidence type="ECO:0000256" key="9">
    <source>
        <dbReference type="SAM" id="Coils"/>
    </source>
</evidence>
<dbReference type="SMART" id="SM00822">
    <property type="entry name" value="PKS_KR"/>
    <property type="match status" value="1"/>
</dbReference>
<sequence>MRTDENQLRQYLKRAVADAQASRARLREVESREREPIAIVGMACRYPGGVDSPERLWRLVADGVDAVSPFPDNRGWPLDRLYHPDPDSVGKSYTDLGGFVHDADRFDAAFFGMSPREALATDPQQRLLLESAWESLERAGIPADSVRGSRTGVFVGSMYHDYGARPHLPQEEFEGYLYSGSAGSVASGRLAYVFGLEGPAVTVDTACSSSLVAIHLAAASLRRGECDLALAGGVTVLSTPQVFVEFSRLRGLSADGRCKSFAAAADGTGWSEGVGLLLVERLSDARRNGHDVLAVISGSAINQDGASAGLSAPNGPAQERVIRAALADAGLTAADIDLLEAHGTGTPLGDPLEANALIAAYGRGRPADRPLRLGSLKSNIGHTQAAAGVGGVIKVVQAIRNGVMPKTLHADEPTPHVDWASGALALLTEAKAWPESDRPRRAGVSAFGFSGTNAHVIVEQPPVPPVGEPADDATDRAEGKQADVPVAAAPVLPFVLSARSPEALRAQAGRIAALLAERPDLDLLDLSYSLATTRSALRHRAVALAGDRAELVASLAELAEGTPGAVIGTKDEGRLAFMFTGGGAQRVGMARELAETFPVFAEAFDEVCLALDEHLPRPLREVIETGDELGEIDYTLAALFAVGVALFRLLDTWGVHPDHLVGHSTGELIAAHLAGVLTLRDAAVLITTRGRLMRALPDGGAMVAVEASEDEVRETLDAEGRAVIGTVNGPRAVVLSGDEDAVHAVAQVWRDRGRGVKVLPILRASHSHRMDPMLDEFRVVAKGLTFHSPRVGIVSTVTGEVETGAGWTSPDYWVEQIRKPVRFLDAVRTLEAQGVTTLLELGPDGVLSAMAATGVEHAVAVPALRRKHSEPRTLVHALAVLHARGVPVDWAAFFAGTGAGKVDLPTYPFERERYWLEPVAPSASGGADPGGPDPLGALHQVAWVPDVIRPSARVTPWTTLGDSGGDDLAAFAQALAAGDGARALLAPVGGGNAVRKAADLVQRWLADDRFAEVRLVVVTRGAVDTEAPDPASAAVWGLVRSAQTEAPDRILLVDTDSDTDSDTDTDTDPVPPALLSALLAADEPQAAIRSGQVRVPRLTRLRPAAASAANGPTWNPEGTVLITGGTGVLGAAVARHLAAAHGVRRLLLVNRAGPAAAGDLVAELTGLGAEVQVSACDVADRGALAALLADIPADRPLTGVVHAAGVLDNSLLPAMTPGRLDAVLAPKADGARHLHELTRDADLSAFVLFSAAVGLFGGPGQANYAAACAYLDGLAQHRRALGLPATSVAWGLWDVDGGINAGVGPIDRARLARDGFVPIPAADAVALLDTALATGLPAVAVTPFDLDAVRALHRVPPLLRALVPTTGRPAAGGQEPIAARLSGLTGVERAELVLDLVCGAVAAVLGRTDPAAIDPGQPFREQGFDSLTAVELRNRLTAGTGVQLPATAVFDHPTPARLAEFVLDRVAPDAAAEPRSSALTALDQLEHALAAAEDTADREQITVRLQTVLSRWLEKDAAQAAGPDDPLESASTAELLDFIDNELGRAQR</sequence>
<keyword evidence="13" id="KW-1185">Reference proteome</keyword>
<keyword evidence="8" id="KW-0012">Acyltransferase</keyword>
<dbReference type="InterPro" id="IPR057326">
    <property type="entry name" value="KR_dom"/>
</dbReference>
<dbReference type="CDD" id="cd08956">
    <property type="entry name" value="KR_3_FAS_SDR_x"/>
    <property type="match status" value="1"/>
</dbReference>
<dbReference type="InterPro" id="IPR014031">
    <property type="entry name" value="Ketoacyl_synth_C"/>
</dbReference>
<dbReference type="Gene3D" id="3.40.50.720">
    <property type="entry name" value="NAD(P)-binding Rossmann-like Domain"/>
    <property type="match status" value="1"/>
</dbReference>
<gene>
    <name evidence="12" type="ORF">SAMN05216174_107284</name>
</gene>
<dbReference type="InterPro" id="IPR020806">
    <property type="entry name" value="PKS_PP-bd"/>
</dbReference>
<keyword evidence="2" id="KW-0596">Phosphopantetheine</keyword>
<dbReference type="FunFam" id="1.10.1200.10:FF:000007">
    <property type="entry name" value="Probable polyketide synthase pks17"/>
    <property type="match status" value="1"/>
</dbReference>
<dbReference type="PANTHER" id="PTHR43775:SF51">
    <property type="entry name" value="INACTIVE PHENOLPHTHIOCEROL SYNTHESIS POLYKETIDE SYNTHASE TYPE I PKS1-RELATED"/>
    <property type="match status" value="1"/>
</dbReference>
<organism evidence="12 13">
    <name type="scientific">Actinokineospora iranica</name>
    <dbReference type="NCBI Taxonomy" id="1271860"/>
    <lineage>
        <taxon>Bacteria</taxon>
        <taxon>Bacillati</taxon>
        <taxon>Actinomycetota</taxon>
        <taxon>Actinomycetes</taxon>
        <taxon>Pseudonocardiales</taxon>
        <taxon>Pseudonocardiaceae</taxon>
        <taxon>Actinokineospora</taxon>
    </lineage>
</organism>
<dbReference type="SUPFAM" id="SSF52151">
    <property type="entry name" value="FabD/lysophospholipase-like"/>
    <property type="match status" value="1"/>
</dbReference>
<dbReference type="InterPro" id="IPR014043">
    <property type="entry name" value="Acyl_transferase_dom"/>
</dbReference>
<feature type="domain" description="Ketosynthase family 3 (KS3)" evidence="11">
    <location>
        <begin position="34"/>
        <end position="460"/>
    </location>
</feature>
<dbReference type="InterPro" id="IPR036291">
    <property type="entry name" value="NAD(P)-bd_dom_sf"/>
</dbReference>
<dbReference type="PROSITE" id="PS50075">
    <property type="entry name" value="CARRIER"/>
    <property type="match status" value="1"/>
</dbReference>
<keyword evidence="3" id="KW-0597">Phosphoprotein</keyword>
<evidence type="ECO:0000256" key="8">
    <source>
        <dbReference type="ARBA" id="ARBA00023315"/>
    </source>
</evidence>
<evidence type="ECO:0000256" key="3">
    <source>
        <dbReference type="ARBA" id="ARBA00022553"/>
    </source>
</evidence>
<dbReference type="FunFam" id="3.40.47.10:FF:000019">
    <property type="entry name" value="Polyketide synthase type I"/>
    <property type="match status" value="1"/>
</dbReference>
<evidence type="ECO:0000256" key="7">
    <source>
        <dbReference type="ARBA" id="ARBA00023268"/>
    </source>
</evidence>
<dbReference type="SUPFAM" id="SSF53901">
    <property type="entry name" value="Thiolase-like"/>
    <property type="match status" value="1"/>
</dbReference>
<dbReference type="InterPro" id="IPR014030">
    <property type="entry name" value="Ketoacyl_synth_N"/>
</dbReference>
<evidence type="ECO:0000256" key="6">
    <source>
        <dbReference type="ARBA" id="ARBA00023194"/>
    </source>
</evidence>
<dbReference type="Pfam" id="PF08990">
    <property type="entry name" value="Docking"/>
    <property type="match status" value="1"/>
</dbReference>
<dbReference type="CDD" id="cd00833">
    <property type="entry name" value="PKS"/>
    <property type="match status" value="1"/>
</dbReference>
<proteinExistence type="predicted"/>
<keyword evidence="4 12" id="KW-0808">Transferase</keyword>
<dbReference type="PROSITE" id="PS52004">
    <property type="entry name" value="KS3_2"/>
    <property type="match status" value="1"/>
</dbReference>
<dbReference type="Gene3D" id="3.40.47.10">
    <property type="match status" value="1"/>
</dbReference>
<dbReference type="SMART" id="SM00825">
    <property type="entry name" value="PKS_KS"/>
    <property type="match status" value="1"/>
</dbReference>
<dbReference type="PROSITE" id="PS00606">
    <property type="entry name" value="KS3_1"/>
    <property type="match status" value="1"/>
</dbReference>
<comment type="cofactor">
    <cofactor evidence="1">
        <name>pantetheine 4'-phosphate</name>
        <dbReference type="ChEBI" id="CHEBI:47942"/>
    </cofactor>
</comment>
<dbReference type="PANTHER" id="PTHR43775">
    <property type="entry name" value="FATTY ACID SYNTHASE"/>
    <property type="match status" value="1"/>
</dbReference>
<dbReference type="Proteomes" id="UP000199501">
    <property type="component" value="Unassembled WGS sequence"/>
</dbReference>
<feature type="domain" description="Carrier" evidence="10">
    <location>
        <begin position="1391"/>
        <end position="1466"/>
    </location>
</feature>
<dbReference type="Pfam" id="PF02801">
    <property type="entry name" value="Ketoacyl-synt_C"/>
    <property type="match status" value="1"/>
</dbReference>
<dbReference type="GO" id="GO:0033068">
    <property type="term" value="P:macrolide biosynthetic process"/>
    <property type="evidence" value="ECO:0007669"/>
    <property type="project" value="UniProtKB-ARBA"/>
</dbReference>
<dbReference type="InterPro" id="IPR036299">
    <property type="entry name" value="Polyketide_synth_docking_sf"/>
</dbReference>
<keyword evidence="5" id="KW-0677">Repeat</keyword>
<dbReference type="Gene3D" id="6.10.40.10">
    <property type="match status" value="1"/>
</dbReference>
<reference evidence="13" key="1">
    <citation type="submission" date="2016-10" db="EMBL/GenBank/DDBJ databases">
        <authorList>
            <person name="Varghese N."/>
            <person name="Submissions S."/>
        </authorList>
    </citation>
    <scope>NUCLEOTIDE SEQUENCE [LARGE SCALE GENOMIC DNA]</scope>
    <source>
        <strain evidence="13">IBRC-M 10403</strain>
    </source>
</reference>
<dbReference type="OrthoDB" id="9778690at2"/>
<dbReference type="SUPFAM" id="SSF47336">
    <property type="entry name" value="ACP-like"/>
    <property type="match status" value="1"/>
</dbReference>
<protein>
    <submittedName>
        <fullName evidence="12">Acyl transferase domain-containing protein</fullName>
    </submittedName>
</protein>
<evidence type="ECO:0000259" key="11">
    <source>
        <dbReference type="PROSITE" id="PS52004"/>
    </source>
</evidence>
<dbReference type="Pfam" id="PF08659">
    <property type="entry name" value="KR"/>
    <property type="match status" value="1"/>
</dbReference>
<dbReference type="GO" id="GO:0004312">
    <property type="term" value="F:fatty acid synthase activity"/>
    <property type="evidence" value="ECO:0007669"/>
    <property type="project" value="TreeGrafter"/>
</dbReference>
<dbReference type="GO" id="GO:0031177">
    <property type="term" value="F:phosphopantetheine binding"/>
    <property type="evidence" value="ECO:0007669"/>
    <property type="project" value="InterPro"/>
</dbReference>
<dbReference type="Gene3D" id="1.10.1200.10">
    <property type="entry name" value="ACP-like"/>
    <property type="match status" value="1"/>
</dbReference>
<dbReference type="InterPro" id="IPR032821">
    <property type="entry name" value="PKS_assoc"/>
</dbReference>
<evidence type="ECO:0000256" key="4">
    <source>
        <dbReference type="ARBA" id="ARBA00022679"/>
    </source>
</evidence>
<dbReference type="InterPro" id="IPR001227">
    <property type="entry name" value="Ac_transferase_dom_sf"/>
</dbReference>
<evidence type="ECO:0000256" key="1">
    <source>
        <dbReference type="ARBA" id="ARBA00001957"/>
    </source>
</evidence>
<keyword evidence="9" id="KW-0175">Coiled coil</keyword>
<dbReference type="GO" id="GO:0006633">
    <property type="term" value="P:fatty acid biosynthetic process"/>
    <property type="evidence" value="ECO:0007669"/>
    <property type="project" value="InterPro"/>
</dbReference>
<dbReference type="Pfam" id="PF16197">
    <property type="entry name" value="KAsynt_C_assoc"/>
    <property type="match status" value="1"/>
</dbReference>
<dbReference type="SUPFAM" id="SSF51735">
    <property type="entry name" value="NAD(P)-binding Rossmann-fold domains"/>
    <property type="match status" value="2"/>
</dbReference>
<dbReference type="Gene3D" id="3.40.366.10">
    <property type="entry name" value="Malonyl-Coenzyme A Acyl Carrier Protein, domain 2"/>
    <property type="match status" value="1"/>
</dbReference>
<dbReference type="InterPro" id="IPR055123">
    <property type="entry name" value="SpnB-like_Rossmann"/>
</dbReference>
<dbReference type="Pfam" id="PF00550">
    <property type="entry name" value="PP-binding"/>
    <property type="match status" value="1"/>
</dbReference>
<dbReference type="Pfam" id="PF22953">
    <property type="entry name" value="SpnB_Rossmann"/>
    <property type="match status" value="1"/>
</dbReference>
<evidence type="ECO:0000256" key="2">
    <source>
        <dbReference type="ARBA" id="ARBA00022450"/>
    </source>
</evidence>
<dbReference type="EMBL" id="FMZZ01000007">
    <property type="protein sequence ID" value="SDD13103.1"/>
    <property type="molecule type" value="Genomic_DNA"/>
</dbReference>
<dbReference type="GO" id="GO:0004315">
    <property type="term" value="F:3-oxoacyl-[acyl-carrier-protein] synthase activity"/>
    <property type="evidence" value="ECO:0007669"/>
    <property type="project" value="InterPro"/>
</dbReference>
<accession>A0A1G6S8Q0</accession>
<dbReference type="STRING" id="1271860.SAMN05216174_107284"/>
<dbReference type="InterPro" id="IPR050091">
    <property type="entry name" value="PKS_NRPS_Biosynth_Enz"/>
</dbReference>
<dbReference type="SMART" id="SM01294">
    <property type="entry name" value="PKS_PP_betabranch"/>
    <property type="match status" value="1"/>
</dbReference>
<dbReference type="SUPFAM" id="SSF101173">
    <property type="entry name" value="Docking domain B of the erythromycin polyketide synthase (DEBS)"/>
    <property type="match status" value="1"/>
</dbReference>
<dbReference type="SUPFAM" id="SSF55048">
    <property type="entry name" value="Probable ACP-binding domain of malonyl-CoA ACP transacylase"/>
    <property type="match status" value="1"/>
</dbReference>
<dbReference type="Pfam" id="PF00698">
    <property type="entry name" value="Acyl_transf_1"/>
    <property type="match status" value="1"/>
</dbReference>
<dbReference type="SMART" id="SM00827">
    <property type="entry name" value="PKS_AT"/>
    <property type="match status" value="1"/>
</dbReference>
<dbReference type="InterPro" id="IPR036736">
    <property type="entry name" value="ACP-like_sf"/>
</dbReference>
<dbReference type="InterPro" id="IPR013968">
    <property type="entry name" value="PKS_KR"/>
</dbReference>
<dbReference type="InterPro" id="IPR016035">
    <property type="entry name" value="Acyl_Trfase/lysoPLipase"/>
</dbReference>
<dbReference type="SMART" id="SM00823">
    <property type="entry name" value="PKS_PP"/>
    <property type="match status" value="1"/>
</dbReference>
<dbReference type="InterPro" id="IPR016039">
    <property type="entry name" value="Thiolase-like"/>
</dbReference>
<dbReference type="InterPro" id="IPR015083">
    <property type="entry name" value="NorB/c/GfsB-D-like_docking"/>
</dbReference>
<evidence type="ECO:0000313" key="13">
    <source>
        <dbReference type="Proteomes" id="UP000199501"/>
    </source>
</evidence>
<keyword evidence="6" id="KW-0045">Antibiotic biosynthesis</keyword>
<dbReference type="Pfam" id="PF00109">
    <property type="entry name" value="ketoacyl-synt"/>
    <property type="match status" value="1"/>
</dbReference>
<name>A0A1G6S8Q0_9PSEU</name>
<evidence type="ECO:0000259" key="10">
    <source>
        <dbReference type="PROSITE" id="PS50075"/>
    </source>
</evidence>
<feature type="coiled-coil region" evidence="9">
    <location>
        <begin position="1475"/>
        <end position="1502"/>
    </location>
</feature>
<dbReference type="InterPro" id="IPR020841">
    <property type="entry name" value="PKS_Beta-ketoAc_synthase_dom"/>
</dbReference>
<dbReference type="InterPro" id="IPR018201">
    <property type="entry name" value="Ketoacyl_synth_AS"/>
</dbReference>
<evidence type="ECO:0000313" key="12">
    <source>
        <dbReference type="EMBL" id="SDD13103.1"/>
    </source>
</evidence>
<dbReference type="InterPro" id="IPR016036">
    <property type="entry name" value="Malonyl_transacylase_ACP-bd"/>
</dbReference>
<keyword evidence="7" id="KW-0511">Multifunctional enzyme</keyword>